<reference evidence="2" key="1">
    <citation type="submission" date="2022-10" db="EMBL/GenBank/DDBJ databases">
        <title>Description of Fervidibacillus gen. nov. in the family Fervidibacillaceae fam. nov. with two species, Fervidibacillus albus sp. nov., and Fervidibacillus halotolerans sp. nov., isolated from tidal flat sediments.</title>
        <authorList>
            <person name="Kwon K.K."/>
            <person name="Yang S.-H."/>
        </authorList>
    </citation>
    <scope>NUCLEOTIDE SEQUENCE</scope>
    <source>
        <strain evidence="2">JCM 19140</strain>
    </source>
</reference>
<dbReference type="AlphaFoldDB" id="A0AAE3IVB2"/>
<feature type="domain" description="Abortive infection protein-like C-terminal" evidence="1">
    <location>
        <begin position="177"/>
        <end position="258"/>
    </location>
</feature>
<gene>
    <name evidence="2" type="ORF">OEV98_03960</name>
</gene>
<dbReference type="EMBL" id="JAOUSF010000001">
    <property type="protein sequence ID" value="MCU9612720.1"/>
    <property type="molecule type" value="Genomic_DNA"/>
</dbReference>
<evidence type="ECO:0000313" key="3">
    <source>
        <dbReference type="Proteomes" id="UP001209318"/>
    </source>
</evidence>
<dbReference type="Pfam" id="PF14355">
    <property type="entry name" value="Abi_C"/>
    <property type="match status" value="1"/>
</dbReference>
<dbReference type="Proteomes" id="UP001209318">
    <property type="component" value="Unassembled WGS sequence"/>
</dbReference>
<evidence type="ECO:0000259" key="1">
    <source>
        <dbReference type="Pfam" id="PF14355"/>
    </source>
</evidence>
<dbReference type="InterPro" id="IPR026001">
    <property type="entry name" value="Abi-like_C"/>
</dbReference>
<name>A0AAE3IVB2_9BACI</name>
<keyword evidence="3" id="KW-1185">Reference proteome</keyword>
<comment type="caution">
    <text evidence="2">The sequence shown here is derived from an EMBL/GenBank/DDBJ whole genome shotgun (WGS) entry which is preliminary data.</text>
</comment>
<accession>A0AAE3IVB2</accession>
<evidence type="ECO:0000313" key="2">
    <source>
        <dbReference type="EMBL" id="MCU9612720.1"/>
    </source>
</evidence>
<sequence>MPNLSQIEKGIFMKLFNRSGYVLNFSTNDFDVFTMESVGVPLCETYKLSKGKSLMAYINEASDYNTVKLLKDLLDYYEVYFEYEIENDGEYSKTYYRCKDIMARILYNKTPLASVVVELKEKFSSAYLSAQIDLMLKMQSENPTEAIGKAKELVESCCKTILDENEVVWEKNWDVGQLTGAAVKLLKLMPKDIPDTAPASGEMKSILGNLRAIATNLAALRNPYGSGHGKSATYKGLEERHAKLAVGSSITLVSFLWDTYESRGILNRETN</sequence>
<protein>
    <submittedName>
        <fullName evidence="2">Abortive infection family protein</fullName>
    </submittedName>
</protein>
<proteinExistence type="predicted"/>
<dbReference type="RefSeq" id="WP_263071903.1">
    <property type="nucleotide sequence ID" value="NZ_JAOUSF010000001.1"/>
</dbReference>
<organism evidence="2 3">
    <name type="scientific">Perspicuibacillus lycopersici</name>
    <dbReference type="NCBI Taxonomy" id="1325689"/>
    <lineage>
        <taxon>Bacteria</taxon>
        <taxon>Bacillati</taxon>
        <taxon>Bacillota</taxon>
        <taxon>Bacilli</taxon>
        <taxon>Bacillales</taxon>
        <taxon>Bacillaceae</taxon>
        <taxon>Perspicuibacillus</taxon>
    </lineage>
</organism>